<gene>
    <name evidence="3" type="ORF">SAMN02745941_00077</name>
</gene>
<dbReference type="InterPro" id="IPR027417">
    <property type="entry name" value="P-loop_NTPase"/>
</dbReference>
<dbReference type="InterPro" id="IPR011704">
    <property type="entry name" value="ATPase_dyneun-rel_AAA"/>
</dbReference>
<dbReference type="EMBL" id="FQXU01000003">
    <property type="protein sequence ID" value="SHH44491.1"/>
    <property type="molecule type" value="Genomic_DNA"/>
</dbReference>
<dbReference type="PANTHER" id="PTHR37291">
    <property type="entry name" value="5-METHYLCYTOSINE-SPECIFIC RESTRICTION ENZYME B"/>
    <property type="match status" value="1"/>
</dbReference>
<evidence type="ECO:0000259" key="2">
    <source>
        <dbReference type="Pfam" id="PF20296"/>
    </source>
</evidence>
<dbReference type="GO" id="GO:0005524">
    <property type="term" value="F:ATP binding"/>
    <property type="evidence" value="ECO:0007669"/>
    <property type="project" value="InterPro"/>
</dbReference>
<accession>A0A1M5T128</accession>
<dbReference type="RefSeq" id="WP_073015754.1">
    <property type="nucleotide sequence ID" value="NZ_FQXU01000003.1"/>
</dbReference>
<dbReference type="SUPFAM" id="SSF52540">
    <property type="entry name" value="P-loop containing nucleoside triphosphate hydrolases"/>
    <property type="match status" value="1"/>
</dbReference>
<dbReference type="AlphaFoldDB" id="A0A1M5T128"/>
<dbReference type="InterPro" id="IPR052934">
    <property type="entry name" value="Methyl-DNA_Rec/Restrict_Enz"/>
</dbReference>
<evidence type="ECO:0000313" key="4">
    <source>
        <dbReference type="Proteomes" id="UP000184241"/>
    </source>
</evidence>
<proteinExistence type="predicted"/>
<evidence type="ECO:0000313" key="3">
    <source>
        <dbReference type="EMBL" id="SHH44491.1"/>
    </source>
</evidence>
<dbReference type="Proteomes" id="UP000184241">
    <property type="component" value="Unassembled WGS sequence"/>
</dbReference>
<sequence length="551" mass="63345">MERNERYEVDNLGQIVVGNPTTLTPTEKKIMIEKVFSRNGWNYELLSEETSAHFKIKLVNSNLKKEYTLNLYHGNVRKEDPERNREEKKIQLGTDNDPRNNVDDGIILGFYVYEDKTRIDNAIIVAWPIEKNKNYPANPSLRVNMRSDILPAKNQGFHIDKTTGKNVVAFRPEFIYYYLERYKQLHYSNSDEQLSEAIREDSGVYNDSEIQDVLEIKFNSGYQSNFERNRIIFGAPGTGKSYNLKKDCNTLINGTTGSHERVTFHPDYAYSHFVGTYKPVTDDNNSEIKYEFVPGPFMRVYVEALRSGRTGDPQPHLLLIEEINRAKVAAVFGDVFQLLDRDDDGVSEYEIQASEDVKKYLAKELGGNTENYTKIKIPDNMFIWATMNSADQGVFPMDTAFKRRWNFEYLGIDKNDGDIKGKIKLGTGSHELEVGWNHLRKAINEKLAEDCKVNEDKLMGPYFLSKKVIKTVSDTDNTIADPDNFKNAFKNKVIMYLYEDAAKQYKRRLFDGCNTAGFSTAKYSSVCDAFDEIGIAIFGENFKEFYDKQGV</sequence>
<name>A0A1M5T128_9CLOT</name>
<dbReference type="InterPro" id="IPR046894">
    <property type="entry name" value="MTaX1"/>
</dbReference>
<evidence type="ECO:0000259" key="1">
    <source>
        <dbReference type="Pfam" id="PF07728"/>
    </source>
</evidence>
<dbReference type="PANTHER" id="PTHR37291:SF1">
    <property type="entry name" value="TYPE IV METHYL-DIRECTED RESTRICTION ENZYME ECOKMCRB SUBUNIT"/>
    <property type="match status" value="1"/>
</dbReference>
<organism evidence="3 4">
    <name type="scientific">Clostridium intestinale DSM 6191</name>
    <dbReference type="NCBI Taxonomy" id="1121320"/>
    <lineage>
        <taxon>Bacteria</taxon>
        <taxon>Bacillati</taxon>
        <taxon>Bacillota</taxon>
        <taxon>Clostridia</taxon>
        <taxon>Eubacteriales</taxon>
        <taxon>Clostridiaceae</taxon>
        <taxon>Clostridium</taxon>
    </lineage>
</organism>
<reference evidence="3 4" key="1">
    <citation type="submission" date="2016-11" db="EMBL/GenBank/DDBJ databases">
        <authorList>
            <person name="Jaros S."/>
            <person name="Januszkiewicz K."/>
            <person name="Wedrychowicz H."/>
        </authorList>
    </citation>
    <scope>NUCLEOTIDE SEQUENCE [LARGE SCALE GENOMIC DNA]</scope>
    <source>
        <strain evidence="3 4">DSM 6191</strain>
    </source>
</reference>
<dbReference type="Gene3D" id="3.40.50.300">
    <property type="entry name" value="P-loop containing nucleotide triphosphate hydrolases"/>
    <property type="match status" value="1"/>
</dbReference>
<dbReference type="GO" id="GO:0016887">
    <property type="term" value="F:ATP hydrolysis activity"/>
    <property type="evidence" value="ECO:0007669"/>
    <property type="project" value="InterPro"/>
</dbReference>
<protein>
    <submittedName>
        <fullName evidence="3">AAA domain (Dynein-related subfamily)</fullName>
    </submittedName>
</protein>
<feature type="domain" description="ATPase dynein-related AAA" evidence="1">
    <location>
        <begin position="231"/>
        <end position="404"/>
    </location>
</feature>
<dbReference type="Pfam" id="PF07728">
    <property type="entry name" value="AAA_5"/>
    <property type="match status" value="1"/>
</dbReference>
<dbReference type="Pfam" id="PF20296">
    <property type="entry name" value="MTaX1"/>
    <property type="match status" value="1"/>
</dbReference>
<feature type="domain" description="Methylase-associated X1" evidence="2">
    <location>
        <begin position="68"/>
        <end position="179"/>
    </location>
</feature>